<dbReference type="KEGG" id="ehx:EMIHUDRAFT_125399"/>
<sequence>RQLKAWDEACADGRSSCWFETEGDLPRLAGEALLAEAAATGARRIAFDAVAARLEATAAPPPPLGTALAAWPTGWGIEEATGNFCGLAHWAVEVWHAAGSVDASRWQVEADGGRLFFVRVAGKAA</sequence>
<dbReference type="HOGENOM" id="CLU_2270827_0_0_1"/>
<protein>
    <submittedName>
        <fullName evidence="1">Uncharacterized protein</fullName>
    </submittedName>
</protein>
<dbReference type="GeneID" id="17250446"/>
<keyword evidence="2" id="KW-1185">Reference proteome</keyword>
<dbReference type="AlphaFoldDB" id="A0A0D3HZ61"/>
<evidence type="ECO:0000313" key="1">
    <source>
        <dbReference type="EnsemblProtists" id="EOD04296"/>
    </source>
</evidence>
<name>A0A0D3HZ61_EMIH1</name>
<reference evidence="1" key="2">
    <citation type="submission" date="2024-10" db="UniProtKB">
        <authorList>
            <consortium name="EnsemblProtists"/>
        </authorList>
    </citation>
    <scope>IDENTIFICATION</scope>
</reference>
<dbReference type="EnsemblProtists" id="EOD04296">
    <property type="protein sequence ID" value="EOD04296"/>
    <property type="gene ID" value="EMIHUDRAFT_125399"/>
</dbReference>
<evidence type="ECO:0000313" key="2">
    <source>
        <dbReference type="Proteomes" id="UP000013827"/>
    </source>
</evidence>
<proteinExistence type="predicted"/>
<accession>A0A0D3HZ61</accession>
<organism evidence="1 2">
    <name type="scientific">Emiliania huxleyi (strain CCMP1516)</name>
    <dbReference type="NCBI Taxonomy" id="280463"/>
    <lineage>
        <taxon>Eukaryota</taxon>
        <taxon>Haptista</taxon>
        <taxon>Haptophyta</taxon>
        <taxon>Prymnesiophyceae</taxon>
        <taxon>Isochrysidales</taxon>
        <taxon>Noelaerhabdaceae</taxon>
        <taxon>Emiliania</taxon>
    </lineage>
</organism>
<reference evidence="2" key="1">
    <citation type="journal article" date="2013" name="Nature">
        <title>Pan genome of the phytoplankton Emiliania underpins its global distribution.</title>
        <authorList>
            <person name="Read B.A."/>
            <person name="Kegel J."/>
            <person name="Klute M.J."/>
            <person name="Kuo A."/>
            <person name="Lefebvre S.C."/>
            <person name="Maumus F."/>
            <person name="Mayer C."/>
            <person name="Miller J."/>
            <person name="Monier A."/>
            <person name="Salamov A."/>
            <person name="Young J."/>
            <person name="Aguilar M."/>
            <person name="Claverie J.M."/>
            <person name="Frickenhaus S."/>
            <person name="Gonzalez K."/>
            <person name="Herman E.K."/>
            <person name="Lin Y.C."/>
            <person name="Napier J."/>
            <person name="Ogata H."/>
            <person name="Sarno A.F."/>
            <person name="Shmutz J."/>
            <person name="Schroeder D."/>
            <person name="de Vargas C."/>
            <person name="Verret F."/>
            <person name="von Dassow P."/>
            <person name="Valentin K."/>
            <person name="Van de Peer Y."/>
            <person name="Wheeler G."/>
            <person name="Dacks J.B."/>
            <person name="Delwiche C.F."/>
            <person name="Dyhrman S.T."/>
            <person name="Glockner G."/>
            <person name="John U."/>
            <person name="Richards T."/>
            <person name="Worden A.Z."/>
            <person name="Zhang X."/>
            <person name="Grigoriev I.V."/>
            <person name="Allen A.E."/>
            <person name="Bidle K."/>
            <person name="Borodovsky M."/>
            <person name="Bowler C."/>
            <person name="Brownlee C."/>
            <person name="Cock J.M."/>
            <person name="Elias M."/>
            <person name="Gladyshev V.N."/>
            <person name="Groth M."/>
            <person name="Guda C."/>
            <person name="Hadaegh A."/>
            <person name="Iglesias-Rodriguez M.D."/>
            <person name="Jenkins J."/>
            <person name="Jones B.M."/>
            <person name="Lawson T."/>
            <person name="Leese F."/>
            <person name="Lindquist E."/>
            <person name="Lobanov A."/>
            <person name="Lomsadze A."/>
            <person name="Malik S.B."/>
            <person name="Marsh M.E."/>
            <person name="Mackinder L."/>
            <person name="Mock T."/>
            <person name="Mueller-Roeber B."/>
            <person name="Pagarete A."/>
            <person name="Parker M."/>
            <person name="Probert I."/>
            <person name="Quesneville H."/>
            <person name="Raines C."/>
            <person name="Rensing S.A."/>
            <person name="Riano-Pachon D.M."/>
            <person name="Richier S."/>
            <person name="Rokitta S."/>
            <person name="Shiraiwa Y."/>
            <person name="Soanes D.M."/>
            <person name="van der Giezen M."/>
            <person name="Wahlund T.M."/>
            <person name="Williams B."/>
            <person name="Wilson W."/>
            <person name="Wolfe G."/>
            <person name="Wurch L.L."/>
        </authorList>
    </citation>
    <scope>NUCLEOTIDE SEQUENCE</scope>
</reference>
<dbReference type="PaxDb" id="2903-EOD04296"/>
<dbReference type="RefSeq" id="XP_005756725.1">
    <property type="nucleotide sequence ID" value="XM_005756668.1"/>
</dbReference>
<dbReference type="Proteomes" id="UP000013827">
    <property type="component" value="Unassembled WGS sequence"/>
</dbReference>